<dbReference type="Proteomes" id="UP000177913">
    <property type="component" value="Unassembled WGS sequence"/>
</dbReference>
<keyword evidence="2" id="KW-0472">Membrane</keyword>
<keyword evidence="1" id="KW-0175">Coiled coil</keyword>
<proteinExistence type="predicted"/>
<feature type="coiled-coil region" evidence="1">
    <location>
        <begin position="293"/>
        <end position="335"/>
    </location>
</feature>
<protein>
    <submittedName>
        <fullName evidence="3">Uncharacterized protein</fullName>
    </submittedName>
</protein>
<name>A0A1F7GX55_9BACT</name>
<dbReference type="EMBL" id="MFZO01000044">
    <property type="protein sequence ID" value="OGK23650.1"/>
    <property type="molecule type" value="Genomic_DNA"/>
</dbReference>
<sequence>MLQPNFAVYLGKEKEGGFFGFIAERNLFLIIEVEDGINAEQGREIVQKIKDEAAAFSIDNLASFDQFISQIVTKYNFPSSFSLVASYYNEKILYLKTVGQGMIFLHRGSDFAQIIEKDNSASGYLENRDFFILTTKRLIDVLGSDIELKTIFDHKSPDEIVADLTPSLKEKDDQGAIALLIRFNEEETRQVETIDMKEQQKVNPLDQIKNTGKTFFGMFKAYSQRSGKRKVFTVVAIVVIFFVLIWSVVLGYQRRNQAEANKIIKSTKELVNLKLDQAEEVAFLNLPRSLALISEAKEEVGKLKKQLGKQKEKEVEELEQLIKEKEGKIVKKEEKKYEEFYNLTLDRKDAKGNKFYLEKDNLSIIDKGKGTIYILSLSKKSLDKKNASEIKKASLVSTYQDYVLFYIEGEGIYKTSADGKTKKAIENDKDWESISDIWIYNGNVYLLDSGKGDIYKYLVAENGYSAKSSYLKDEAGSIKGANSLAIDSSVYIGLDDRIIKYTAGARDEFSTSWPENNVKLTKIFTSADVEKVYGWDKSNGAIYILGKNGTYEKQINSSILSKASDFVVFNNTAYILVGEKIYKIELE</sequence>
<evidence type="ECO:0000313" key="3">
    <source>
        <dbReference type="EMBL" id="OGK23650.1"/>
    </source>
</evidence>
<evidence type="ECO:0000256" key="2">
    <source>
        <dbReference type="SAM" id="Phobius"/>
    </source>
</evidence>
<dbReference type="SUPFAM" id="SSF101898">
    <property type="entry name" value="NHL repeat"/>
    <property type="match status" value="1"/>
</dbReference>
<keyword evidence="2" id="KW-1133">Transmembrane helix</keyword>
<keyword evidence="2" id="KW-0812">Transmembrane</keyword>
<gene>
    <name evidence="3" type="ORF">A3C25_00860</name>
</gene>
<dbReference type="AlphaFoldDB" id="A0A1F7GX55"/>
<accession>A0A1F7GX55</accession>
<evidence type="ECO:0000313" key="4">
    <source>
        <dbReference type="Proteomes" id="UP000177913"/>
    </source>
</evidence>
<comment type="caution">
    <text evidence="3">The sequence shown here is derived from an EMBL/GenBank/DDBJ whole genome shotgun (WGS) entry which is preliminary data.</text>
</comment>
<organism evidence="3 4">
    <name type="scientific">Candidatus Roizmanbacteria bacterium RIFCSPHIGHO2_02_FULL_38_11</name>
    <dbReference type="NCBI Taxonomy" id="1802039"/>
    <lineage>
        <taxon>Bacteria</taxon>
        <taxon>Candidatus Roizmaniibacteriota</taxon>
    </lineage>
</organism>
<reference evidence="3 4" key="1">
    <citation type="journal article" date="2016" name="Nat. Commun.">
        <title>Thousands of microbial genomes shed light on interconnected biogeochemical processes in an aquifer system.</title>
        <authorList>
            <person name="Anantharaman K."/>
            <person name="Brown C.T."/>
            <person name="Hug L.A."/>
            <person name="Sharon I."/>
            <person name="Castelle C.J."/>
            <person name="Probst A.J."/>
            <person name="Thomas B.C."/>
            <person name="Singh A."/>
            <person name="Wilkins M.J."/>
            <person name="Karaoz U."/>
            <person name="Brodie E.L."/>
            <person name="Williams K.H."/>
            <person name="Hubbard S.S."/>
            <person name="Banfield J.F."/>
        </authorList>
    </citation>
    <scope>NUCLEOTIDE SEQUENCE [LARGE SCALE GENOMIC DNA]</scope>
</reference>
<evidence type="ECO:0000256" key="1">
    <source>
        <dbReference type="SAM" id="Coils"/>
    </source>
</evidence>
<feature type="transmembrane region" description="Helical" evidence="2">
    <location>
        <begin position="231"/>
        <end position="252"/>
    </location>
</feature>